<dbReference type="PROSITE" id="PS51257">
    <property type="entry name" value="PROKAR_LIPOPROTEIN"/>
    <property type="match status" value="1"/>
</dbReference>
<keyword evidence="10 12" id="KW-0143">Chaperone</keyword>
<evidence type="ECO:0000256" key="3">
    <source>
        <dbReference type="ARBA" id="ARBA00022475"/>
    </source>
</evidence>
<keyword evidence="8 12" id="KW-0472">Membrane</keyword>
<evidence type="ECO:0000256" key="12">
    <source>
        <dbReference type="HAMAP-Rule" id="MF_01811"/>
    </source>
</evidence>
<dbReference type="InterPro" id="IPR023060">
    <property type="entry name" value="YidC/YidC1/YidC2_Firmicutes"/>
</dbReference>
<keyword evidence="7 12" id="KW-1133">Transmembrane helix</keyword>
<reference evidence="14 15" key="1">
    <citation type="submission" date="2016-10" db="EMBL/GenBank/DDBJ databases">
        <authorList>
            <person name="Varghese N."/>
            <person name="Submissions S."/>
        </authorList>
    </citation>
    <scope>NUCLEOTIDE SEQUENCE [LARGE SCALE GENOMIC DNA]</scope>
    <source>
        <strain evidence="14 15">DSM 13796</strain>
    </source>
</reference>
<evidence type="ECO:0000256" key="6">
    <source>
        <dbReference type="ARBA" id="ARBA00022927"/>
    </source>
</evidence>
<comment type="function">
    <text evidence="12">Required for the insertion and/or proper folding and/or complex formation of integral membrane proteins into the membrane. Involved in integration of membrane proteins that insert both dependently and independently of the Sec translocase complex, as well as at least some lipoproteins.</text>
</comment>
<dbReference type="InterPro" id="IPR028055">
    <property type="entry name" value="YidC/Oxa/ALB_C"/>
</dbReference>
<protein>
    <recommendedName>
        <fullName evidence="12">Membrane protein insertase YidC</fullName>
    </recommendedName>
    <alternativeName>
        <fullName evidence="12">Foldase YidC</fullName>
    </alternativeName>
    <alternativeName>
        <fullName evidence="12">Membrane integrase YidC</fullName>
    </alternativeName>
    <alternativeName>
        <fullName evidence="12">Membrane protein YidC</fullName>
    </alternativeName>
</protein>
<keyword evidence="15" id="KW-1185">Reference proteome</keyword>
<evidence type="ECO:0000256" key="10">
    <source>
        <dbReference type="ARBA" id="ARBA00023186"/>
    </source>
</evidence>
<keyword evidence="3 12" id="KW-1003">Cell membrane</keyword>
<dbReference type="GeneID" id="93710051"/>
<dbReference type="RefSeq" id="WP_061803741.1">
    <property type="nucleotide sequence ID" value="NZ_FOXX01000002.1"/>
</dbReference>
<comment type="subcellular location">
    <subcellularLocation>
        <location evidence="1 12">Cell membrane</location>
        <topology evidence="1 12">Multi-pass membrane protein</topology>
    </subcellularLocation>
</comment>
<gene>
    <name evidence="12" type="primary">yidC</name>
    <name evidence="14" type="ORF">SAMN02745910_01331</name>
</gene>
<dbReference type="Pfam" id="PF02096">
    <property type="entry name" value="60KD_IMP"/>
    <property type="match status" value="1"/>
</dbReference>
<evidence type="ECO:0000256" key="9">
    <source>
        <dbReference type="ARBA" id="ARBA00023139"/>
    </source>
</evidence>
<organism evidence="14 15">
    <name type="scientific">Priestia endophytica DSM 13796</name>
    <dbReference type="NCBI Taxonomy" id="1121089"/>
    <lineage>
        <taxon>Bacteria</taxon>
        <taxon>Bacillati</taxon>
        <taxon>Bacillota</taxon>
        <taxon>Bacilli</taxon>
        <taxon>Bacillales</taxon>
        <taxon>Bacillaceae</taxon>
        <taxon>Priestia</taxon>
    </lineage>
</organism>
<dbReference type="PANTHER" id="PTHR12428">
    <property type="entry name" value="OXA1"/>
    <property type="match status" value="1"/>
</dbReference>
<dbReference type="InterPro" id="IPR047196">
    <property type="entry name" value="YidC_ALB_C"/>
</dbReference>
<keyword evidence="4 12" id="KW-0812">Transmembrane</keyword>
<name>A0A1I5Y9W5_9BACI</name>
<sequence>MKKKLALFIPALFLLAGCSIKEPITSDSTGIWNEYFVYPMSQLLTHVAHWLGNEYGLSIILVTILIRLILLPLIIRQQRSTMAMQALRPEMEKLREKYPSKDAQSQQKLQQEMMQLYQKHSINPIGGCLPIFIQMPIIMAFYYAIARTQEIADHSFLWVSLGAPDPYFIFPIVAACTTFLQVKAGMTTDEVLPQMKIMMYIMPVFVLIAGLSLPSALALYWVIGNVFGTFQGLYLKRRMTLLKAKDAEKKNNA</sequence>
<accession>A0A1I5Y9W5</accession>
<comment type="similarity">
    <text evidence="12">Belongs to the OXA1/ALB3/YidC family. Type 2 subfamily.</text>
</comment>
<dbReference type="PANTHER" id="PTHR12428:SF65">
    <property type="entry name" value="CYTOCHROME C OXIDASE ASSEMBLY PROTEIN COX18, MITOCHONDRIAL"/>
    <property type="match status" value="1"/>
</dbReference>
<dbReference type="NCBIfam" id="TIGR03592">
    <property type="entry name" value="yidC_oxa1_cterm"/>
    <property type="match status" value="1"/>
</dbReference>
<feature type="transmembrane region" description="Helical" evidence="12">
    <location>
        <begin position="197"/>
        <end position="213"/>
    </location>
</feature>
<keyword evidence="6 12" id="KW-0653">Protein transport</keyword>
<dbReference type="HAMAP" id="MF_01811">
    <property type="entry name" value="YidC_type2"/>
    <property type="match status" value="1"/>
</dbReference>
<evidence type="ECO:0000256" key="4">
    <source>
        <dbReference type="ARBA" id="ARBA00022692"/>
    </source>
</evidence>
<feature type="transmembrane region" description="Helical" evidence="12">
    <location>
        <begin position="122"/>
        <end position="146"/>
    </location>
</feature>
<evidence type="ECO:0000256" key="7">
    <source>
        <dbReference type="ARBA" id="ARBA00022989"/>
    </source>
</evidence>
<evidence type="ECO:0000256" key="8">
    <source>
        <dbReference type="ARBA" id="ARBA00023136"/>
    </source>
</evidence>
<keyword evidence="9" id="KW-0564">Palmitate</keyword>
<feature type="transmembrane region" description="Helical" evidence="12">
    <location>
        <begin position="55"/>
        <end position="75"/>
    </location>
</feature>
<keyword evidence="5 12" id="KW-0732">Signal</keyword>
<keyword evidence="2 12" id="KW-0813">Transport</keyword>
<evidence type="ECO:0000256" key="5">
    <source>
        <dbReference type="ARBA" id="ARBA00022729"/>
    </source>
</evidence>
<comment type="caution">
    <text evidence="14">The sequence shown here is derived from an EMBL/GenBank/DDBJ whole genome shotgun (WGS) entry which is preliminary data.</text>
</comment>
<feature type="transmembrane region" description="Helical" evidence="12">
    <location>
        <begin position="166"/>
        <end position="185"/>
    </location>
</feature>
<evidence type="ECO:0000259" key="13">
    <source>
        <dbReference type="Pfam" id="PF02096"/>
    </source>
</evidence>
<evidence type="ECO:0000256" key="2">
    <source>
        <dbReference type="ARBA" id="ARBA00022448"/>
    </source>
</evidence>
<dbReference type="Proteomes" id="UP000182762">
    <property type="component" value="Unassembled WGS sequence"/>
</dbReference>
<evidence type="ECO:0000256" key="11">
    <source>
        <dbReference type="ARBA" id="ARBA00023288"/>
    </source>
</evidence>
<evidence type="ECO:0000256" key="1">
    <source>
        <dbReference type="ARBA" id="ARBA00004651"/>
    </source>
</evidence>
<keyword evidence="11 12" id="KW-0449">Lipoprotein</keyword>
<dbReference type="CDD" id="cd20070">
    <property type="entry name" value="5TM_YidC_Alb3"/>
    <property type="match status" value="1"/>
</dbReference>
<proteinExistence type="inferred from homology"/>
<evidence type="ECO:0000313" key="14">
    <source>
        <dbReference type="EMBL" id="SFQ40994.1"/>
    </source>
</evidence>
<feature type="domain" description="Membrane insertase YidC/Oxa/ALB C-terminal" evidence="13">
    <location>
        <begin position="55"/>
        <end position="236"/>
    </location>
</feature>
<dbReference type="InterPro" id="IPR001708">
    <property type="entry name" value="YidC/ALB3/OXA1/COX18"/>
</dbReference>
<dbReference type="EMBL" id="FOXX01000002">
    <property type="protein sequence ID" value="SFQ40994.1"/>
    <property type="molecule type" value="Genomic_DNA"/>
</dbReference>
<evidence type="ECO:0000313" key="15">
    <source>
        <dbReference type="Proteomes" id="UP000182762"/>
    </source>
</evidence>
<dbReference type="PRINTS" id="PR00701">
    <property type="entry name" value="60KDINNERMP"/>
</dbReference>